<dbReference type="InterPro" id="IPR017972">
    <property type="entry name" value="Cyt_P450_CS"/>
</dbReference>
<name>A0A0D2EBJ9_9EURO</name>
<dbReference type="OrthoDB" id="1470350at2759"/>
<sequence length="979" mass="109147">MSATFVHTRMRSPMGAGFAESSTLAGPHPVGGWGNMDSNQRGNSRAAMSDDTSTILGSTLDSDLDLEDATLGLTETAHNRRSVLLQDHSTCTRPNSDVFSGDQVMINDHATMNVPTAGDQLLNLDFSNWLLDENLVDLGLGESWIEPVSANERSQPMPPPMAPAEQCDKPPVVPDLRPIWYNQPRRTVDSLHDDYEGAKRQHTTTFRRDIDDTYRTHMVEELCTPLRNDPLPSLDFLNLCVQLFFTRFNIALPIVHGPTFRPSEANILTVLIMCCAGTTTSSSAMSTRVGSMLFERIHKAGNGGPWERGLSERPHVTPHNLMGAIIGQTVALLSADPVHRAIADAYHGCLISIGRHVGLFKEIPELDLRDMASAEDLEKRWKQWARNEEMKRAAIVLHIQDAEIAALFHHEPAFRHNTSNLPDVAPNDLFQAPTATLWAIKHNEHMKHRRSNSTTQPNEARFIGQTGKGWQQQRSLMNAWAVLSGIGATIAEHRSLQTLSLQRVAELENGLAIRRAYLTPPSSIPGPSIARFSSALLKFHTIRGQRVQYIHHLHQIYGPLVRIGPNEVDVADLQGYHAIHKIGSGFQKSQWYPRFRTAYEHQDVFSETNAKNHGIRRKILSRPFSKSNLTQNRAALVDERAQLAVQKIRARAETGTCNVFEWWTYMATDVIGKVSFGESFGMLELGKKTEFVEMFENFAMIGILRSEFPGLYRIFCLLPNFLFDINRDEKLIIRHGKEILARAKEGSMDRTNIFTGHIVADETGVSEISEDSMVVEATGLIGAGGGTTSVTLTYLVYAVLQNPRIQARLEHEVAALPDKFTNTDLEKLPYMNAVIEEALRLYGPIPGALQRVAPKTGLNISGHFMPAGTIVCTQAFSMHRIPEIFPNPEWFEPERFLHDAYTIPEQRSAFAAFGAGARVCLGVHLAYMELRMATALFFRDCAGARLALEAPDDMDMVNFFGGVPKSQRCNITLTRSDAH</sequence>
<dbReference type="CDD" id="cd12148">
    <property type="entry name" value="fungal_TF_MHR"/>
    <property type="match status" value="1"/>
</dbReference>
<dbReference type="PANTHER" id="PTHR24305:SF96">
    <property type="entry name" value="CYTOCHROME P450 MONOOXYGENASE STCB-RELATED"/>
    <property type="match status" value="1"/>
</dbReference>
<dbReference type="RefSeq" id="XP_013313332.1">
    <property type="nucleotide sequence ID" value="XM_013457878.1"/>
</dbReference>
<evidence type="ECO:0000313" key="9">
    <source>
        <dbReference type="Proteomes" id="UP000054342"/>
    </source>
</evidence>
<organism evidence="8 9">
    <name type="scientific">Exophiala xenobiotica</name>
    <dbReference type="NCBI Taxonomy" id="348802"/>
    <lineage>
        <taxon>Eukaryota</taxon>
        <taxon>Fungi</taxon>
        <taxon>Dikarya</taxon>
        <taxon>Ascomycota</taxon>
        <taxon>Pezizomycotina</taxon>
        <taxon>Eurotiomycetes</taxon>
        <taxon>Chaetothyriomycetidae</taxon>
        <taxon>Chaetothyriales</taxon>
        <taxon>Herpotrichiellaceae</taxon>
        <taxon>Exophiala</taxon>
    </lineage>
</organism>
<dbReference type="CDD" id="cd11059">
    <property type="entry name" value="CYP_fungal"/>
    <property type="match status" value="1"/>
</dbReference>
<dbReference type="AlphaFoldDB" id="A0A0D2EBJ9"/>
<evidence type="ECO:0000256" key="6">
    <source>
        <dbReference type="PIRSR" id="PIRSR602401-1"/>
    </source>
</evidence>
<evidence type="ECO:0008006" key="10">
    <source>
        <dbReference type="Google" id="ProtNLM"/>
    </source>
</evidence>
<dbReference type="InterPro" id="IPR036396">
    <property type="entry name" value="Cyt_P450_sf"/>
</dbReference>
<keyword evidence="3 6" id="KW-0479">Metal-binding</keyword>
<keyword evidence="9" id="KW-1185">Reference proteome</keyword>
<evidence type="ECO:0000256" key="3">
    <source>
        <dbReference type="ARBA" id="ARBA00022723"/>
    </source>
</evidence>
<dbReference type="Pfam" id="PF00067">
    <property type="entry name" value="p450"/>
    <property type="match status" value="1"/>
</dbReference>
<evidence type="ECO:0000256" key="1">
    <source>
        <dbReference type="ARBA" id="ARBA00001971"/>
    </source>
</evidence>
<gene>
    <name evidence="8" type="ORF">PV05_08371</name>
</gene>
<keyword evidence="4" id="KW-0560">Oxidoreductase</keyword>
<dbReference type="HOGENOM" id="CLU_303840_0_0_1"/>
<dbReference type="GeneID" id="25330279"/>
<evidence type="ECO:0000256" key="2">
    <source>
        <dbReference type="ARBA" id="ARBA00010617"/>
    </source>
</evidence>
<dbReference type="STRING" id="348802.A0A0D2EBJ9"/>
<dbReference type="InterPro" id="IPR001128">
    <property type="entry name" value="Cyt_P450"/>
</dbReference>
<keyword evidence="5 6" id="KW-0408">Iron</keyword>
<keyword evidence="6" id="KW-0349">Heme</keyword>
<dbReference type="PRINTS" id="PR00385">
    <property type="entry name" value="P450"/>
</dbReference>
<dbReference type="Proteomes" id="UP000054342">
    <property type="component" value="Unassembled WGS sequence"/>
</dbReference>
<dbReference type="GO" id="GO:0016705">
    <property type="term" value="F:oxidoreductase activity, acting on paired donors, with incorporation or reduction of molecular oxygen"/>
    <property type="evidence" value="ECO:0007669"/>
    <property type="project" value="InterPro"/>
</dbReference>
<dbReference type="GO" id="GO:0004497">
    <property type="term" value="F:monooxygenase activity"/>
    <property type="evidence" value="ECO:0007669"/>
    <property type="project" value="InterPro"/>
</dbReference>
<evidence type="ECO:0000256" key="7">
    <source>
        <dbReference type="SAM" id="MobiDB-lite"/>
    </source>
</evidence>
<evidence type="ECO:0000256" key="5">
    <source>
        <dbReference type="ARBA" id="ARBA00023004"/>
    </source>
</evidence>
<dbReference type="PROSITE" id="PS00086">
    <property type="entry name" value="CYTOCHROME_P450"/>
    <property type="match status" value="1"/>
</dbReference>
<dbReference type="SUPFAM" id="SSF48264">
    <property type="entry name" value="Cytochrome P450"/>
    <property type="match status" value="1"/>
</dbReference>
<dbReference type="InterPro" id="IPR002401">
    <property type="entry name" value="Cyt_P450_E_grp-I"/>
</dbReference>
<dbReference type="PANTHER" id="PTHR24305">
    <property type="entry name" value="CYTOCHROME P450"/>
    <property type="match status" value="1"/>
</dbReference>
<comment type="similarity">
    <text evidence="2">Belongs to the cytochrome P450 family.</text>
</comment>
<comment type="cofactor">
    <cofactor evidence="1 6">
        <name>heme</name>
        <dbReference type="ChEBI" id="CHEBI:30413"/>
    </cofactor>
</comment>
<protein>
    <recommendedName>
        <fullName evidence="10">Transcription factor domain-containing protein</fullName>
    </recommendedName>
</protein>
<dbReference type="GO" id="GO:0005506">
    <property type="term" value="F:iron ion binding"/>
    <property type="evidence" value="ECO:0007669"/>
    <property type="project" value="InterPro"/>
</dbReference>
<dbReference type="PRINTS" id="PR00463">
    <property type="entry name" value="EP450I"/>
</dbReference>
<dbReference type="Gene3D" id="1.10.630.10">
    <property type="entry name" value="Cytochrome P450"/>
    <property type="match status" value="1"/>
</dbReference>
<accession>A0A0D2EBJ9</accession>
<feature type="region of interest" description="Disordered" evidence="7">
    <location>
        <begin position="31"/>
        <end position="50"/>
    </location>
</feature>
<evidence type="ECO:0000313" key="8">
    <source>
        <dbReference type="EMBL" id="KIW52748.1"/>
    </source>
</evidence>
<dbReference type="GO" id="GO:0020037">
    <property type="term" value="F:heme binding"/>
    <property type="evidence" value="ECO:0007669"/>
    <property type="project" value="InterPro"/>
</dbReference>
<feature type="binding site" description="axial binding residue" evidence="6">
    <location>
        <position position="920"/>
    </location>
    <ligand>
        <name>heme</name>
        <dbReference type="ChEBI" id="CHEBI:30413"/>
    </ligand>
    <ligandPart>
        <name>Fe</name>
        <dbReference type="ChEBI" id="CHEBI:18248"/>
    </ligandPart>
</feature>
<dbReference type="EMBL" id="KN847321">
    <property type="protein sequence ID" value="KIW52748.1"/>
    <property type="molecule type" value="Genomic_DNA"/>
</dbReference>
<reference evidence="8 9" key="1">
    <citation type="submission" date="2015-01" db="EMBL/GenBank/DDBJ databases">
        <title>The Genome Sequence of Exophiala xenobiotica CBS118157.</title>
        <authorList>
            <consortium name="The Broad Institute Genomics Platform"/>
            <person name="Cuomo C."/>
            <person name="de Hoog S."/>
            <person name="Gorbushina A."/>
            <person name="Stielow B."/>
            <person name="Teixiera M."/>
            <person name="Abouelleil A."/>
            <person name="Chapman S.B."/>
            <person name="Priest M."/>
            <person name="Young S.K."/>
            <person name="Wortman J."/>
            <person name="Nusbaum C."/>
            <person name="Birren B."/>
        </authorList>
    </citation>
    <scope>NUCLEOTIDE SEQUENCE [LARGE SCALE GENOMIC DNA]</scope>
    <source>
        <strain evidence="8 9">CBS 118157</strain>
    </source>
</reference>
<dbReference type="InterPro" id="IPR050121">
    <property type="entry name" value="Cytochrome_P450_monoxygenase"/>
</dbReference>
<proteinExistence type="inferred from homology"/>
<evidence type="ECO:0000256" key="4">
    <source>
        <dbReference type="ARBA" id="ARBA00023002"/>
    </source>
</evidence>